<dbReference type="InterPro" id="IPR011335">
    <property type="entry name" value="Restrct_endonuc-II-like"/>
</dbReference>
<feature type="domain" description="Putative restriction endonuclease" evidence="1">
    <location>
        <begin position="9"/>
        <end position="71"/>
    </location>
</feature>
<keyword evidence="3" id="KW-1185">Reference proteome</keyword>
<accession>A0ABX0HAX4</accession>
<dbReference type="CDD" id="cd06260">
    <property type="entry name" value="DUF820-like"/>
    <property type="match status" value="1"/>
</dbReference>
<evidence type="ECO:0000259" key="1">
    <source>
        <dbReference type="Pfam" id="PF05685"/>
    </source>
</evidence>
<dbReference type="InterPro" id="IPR012296">
    <property type="entry name" value="Nuclease_put_TT1808"/>
</dbReference>
<comment type="caution">
    <text evidence="2">The sequence shown here is derived from an EMBL/GenBank/DDBJ whole genome shotgun (WGS) entry which is preliminary data.</text>
</comment>
<dbReference type="SUPFAM" id="SSF52980">
    <property type="entry name" value="Restriction endonuclease-like"/>
    <property type="match status" value="1"/>
</dbReference>
<dbReference type="InterPro" id="IPR008538">
    <property type="entry name" value="Uma2"/>
</dbReference>
<evidence type="ECO:0000313" key="2">
    <source>
        <dbReference type="EMBL" id="NHE58058.1"/>
    </source>
</evidence>
<sequence>MYRSVFEPKKLKHKFEVYASIGVREYWIIHDGTRDLLVYSLKNGKYVPTPLFISRNVVESNVIEGLTLDLEGFFGVIE</sequence>
<dbReference type="Gene3D" id="3.90.1570.10">
    <property type="entry name" value="tt1808, chain A"/>
    <property type="match status" value="1"/>
</dbReference>
<reference evidence="2 3" key="1">
    <citation type="submission" date="2020-03" db="EMBL/GenBank/DDBJ databases">
        <title>Cyclobacterium plantarum sp. nov., a marine bacterium isolated from a coastal-marine wetland.</title>
        <authorList>
            <person name="Sanchez-Porro C."/>
            <person name="Ventosa A."/>
            <person name="Amoozegar M."/>
        </authorList>
    </citation>
    <scope>NUCLEOTIDE SEQUENCE [LARGE SCALE GENOMIC DNA]</scope>
    <source>
        <strain evidence="2 3">GBPx2</strain>
    </source>
</reference>
<organism evidence="2 3">
    <name type="scientific">Cyclobacterium plantarum</name>
    <dbReference type="NCBI Taxonomy" id="2716263"/>
    <lineage>
        <taxon>Bacteria</taxon>
        <taxon>Pseudomonadati</taxon>
        <taxon>Bacteroidota</taxon>
        <taxon>Cytophagia</taxon>
        <taxon>Cytophagales</taxon>
        <taxon>Cyclobacteriaceae</taxon>
        <taxon>Cyclobacterium</taxon>
    </lineage>
</organism>
<dbReference type="EMBL" id="JAANYN010000006">
    <property type="protein sequence ID" value="NHE58058.1"/>
    <property type="molecule type" value="Genomic_DNA"/>
</dbReference>
<dbReference type="Proteomes" id="UP000649799">
    <property type="component" value="Unassembled WGS sequence"/>
</dbReference>
<protein>
    <recommendedName>
        <fullName evidence="1">Putative restriction endonuclease domain-containing protein</fullName>
    </recommendedName>
</protein>
<evidence type="ECO:0000313" key="3">
    <source>
        <dbReference type="Proteomes" id="UP000649799"/>
    </source>
</evidence>
<name>A0ABX0HAX4_9BACT</name>
<proteinExistence type="predicted"/>
<gene>
    <name evidence="2" type="ORF">G9Q97_14685</name>
</gene>
<dbReference type="Pfam" id="PF05685">
    <property type="entry name" value="Uma2"/>
    <property type="match status" value="1"/>
</dbReference>